<organism evidence="2 3">
    <name type="scientific">Phaeobacter italicus</name>
    <dbReference type="NCBI Taxonomy" id="481446"/>
    <lineage>
        <taxon>Bacteria</taxon>
        <taxon>Pseudomonadati</taxon>
        <taxon>Pseudomonadota</taxon>
        <taxon>Alphaproteobacteria</taxon>
        <taxon>Rhodobacterales</taxon>
        <taxon>Roseobacteraceae</taxon>
        <taxon>Phaeobacter</taxon>
    </lineage>
</organism>
<feature type="chain" id="PRO_5005217351" description="DUF4399 domain-containing protein" evidence="1">
    <location>
        <begin position="36"/>
        <end position="151"/>
    </location>
</feature>
<reference evidence="3" key="1">
    <citation type="submission" date="2015-05" db="EMBL/GenBank/DDBJ databases">
        <authorList>
            <person name="Rodrigo-Torres Lidia"/>
            <person name="Arahal R.David."/>
        </authorList>
    </citation>
    <scope>NUCLEOTIDE SEQUENCE [LARGE SCALE GENOMIC DNA]</scope>
    <source>
        <strain evidence="3">CECT 7321</strain>
    </source>
</reference>
<keyword evidence="1" id="KW-0732">Signal</keyword>
<keyword evidence="3" id="KW-1185">Reference proteome</keyword>
<evidence type="ECO:0000313" key="2">
    <source>
        <dbReference type="EMBL" id="CRL12992.1"/>
    </source>
</evidence>
<dbReference type="STRING" id="481446.NIT7645_02221"/>
<protein>
    <recommendedName>
        <fullName evidence="4">DUF4399 domain-containing protein</fullName>
    </recommendedName>
</protein>
<dbReference type="AlphaFoldDB" id="A0A0H5D764"/>
<evidence type="ECO:0000256" key="1">
    <source>
        <dbReference type="SAM" id="SignalP"/>
    </source>
</evidence>
<gene>
    <name evidence="2" type="ORF">NIT7321_03877</name>
</gene>
<sequence>MKHLPPTGIARGRGKGTGAASALALSLVLALAAGAGSADQAGPPRILSPQDGDILSSPATLTLQIPQAGAYFLTLNHMPLDRTPLPAGHTSRTLDLPTGLHQLGLQAAGHVTPVAEITILVEPAQAGADSCLTCGGSIAADPAAPRSQDGW</sequence>
<dbReference type="EMBL" id="CVRL01000046">
    <property type="protein sequence ID" value="CRL12992.1"/>
    <property type="molecule type" value="Genomic_DNA"/>
</dbReference>
<evidence type="ECO:0008006" key="4">
    <source>
        <dbReference type="Google" id="ProtNLM"/>
    </source>
</evidence>
<dbReference type="Proteomes" id="UP000043764">
    <property type="component" value="Unassembled WGS sequence"/>
</dbReference>
<evidence type="ECO:0000313" key="3">
    <source>
        <dbReference type="Proteomes" id="UP000043764"/>
    </source>
</evidence>
<feature type="signal peptide" evidence="1">
    <location>
        <begin position="1"/>
        <end position="35"/>
    </location>
</feature>
<proteinExistence type="predicted"/>
<accession>A0A0H5D764</accession>
<name>A0A0H5D764_9RHOB</name>